<dbReference type="PANTHER" id="PTHR21624">
    <property type="entry name" value="STEROL DESATURASE-RELATED PROTEIN"/>
    <property type="match status" value="1"/>
</dbReference>
<dbReference type="GO" id="GO:0006643">
    <property type="term" value="P:membrane lipid metabolic process"/>
    <property type="evidence" value="ECO:0007669"/>
    <property type="project" value="TreeGrafter"/>
</dbReference>
<evidence type="ECO:0000256" key="3">
    <source>
        <dbReference type="ARBA" id="ARBA00022989"/>
    </source>
</evidence>
<comment type="subcellular location">
    <subcellularLocation>
        <location evidence="1">Endomembrane system</location>
        <topology evidence="1">Multi-pass membrane protein</topology>
    </subcellularLocation>
</comment>
<feature type="transmembrane region" description="Helical" evidence="7">
    <location>
        <begin position="141"/>
        <end position="166"/>
    </location>
</feature>
<dbReference type="EMBL" id="JAKHSK010000039">
    <property type="protein sequence ID" value="MCL6220381.1"/>
    <property type="molecule type" value="Genomic_DNA"/>
</dbReference>
<dbReference type="GO" id="GO:0008610">
    <property type="term" value="P:lipid biosynthetic process"/>
    <property type="evidence" value="ECO:0007669"/>
    <property type="project" value="InterPro"/>
</dbReference>
<feature type="transmembrane region" description="Helical" evidence="7">
    <location>
        <begin position="83"/>
        <end position="100"/>
    </location>
</feature>
<keyword evidence="6 7" id="KW-0472">Membrane</keyword>
<keyword evidence="3 7" id="KW-1133">Transmembrane helix</keyword>
<dbReference type="GO" id="GO:0012505">
    <property type="term" value="C:endomembrane system"/>
    <property type="evidence" value="ECO:0007669"/>
    <property type="project" value="UniProtKB-SubCell"/>
</dbReference>
<dbReference type="AlphaFoldDB" id="A0A9X2CLT5"/>
<feature type="transmembrane region" description="Helical" evidence="7">
    <location>
        <begin position="109"/>
        <end position="129"/>
    </location>
</feature>
<accession>A0A9X2CLT5</accession>
<protein>
    <submittedName>
        <fullName evidence="9">Sterol desaturase family protein</fullName>
    </submittedName>
</protein>
<evidence type="ECO:0000313" key="9">
    <source>
        <dbReference type="EMBL" id="MCL6220381.1"/>
    </source>
</evidence>
<evidence type="ECO:0000256" key="6">
    <source>
        <dbReference type="ARBA" id="ARBA00023136"/>
    </source>
</evidence>
<dbReference type="Pfam" id="PF04116">
    <property type="entry name" value="FA_hydroxylase"/>
    <property type="match status" value="1"/>
</dbReference>
<dbReference type="PANTHER" id="PTHR21624:SF1">
    <property type="entry name" value="ALKYLGLYCEROL MONOOXYGENASE"/>
    <property type="match status" value="1"/>
</dbReference>
<evidence type="ECO:0000256" key="4">
    <source>
        <dbReference type="ARBA" id="ARBA00023002"/>
    </source>
</evidence>
<evidence type="ECO:0000256" key="1">
    <source>
        <dbReference type="ARBA" id="ARBA00004127"/>
    </source>
</evidence>
<keyword evidence="2 7" id="KW-0812">Transmembrane</keyword>
<keyword evidence="4" id="KW-0560">Oxidoreductase</keyword>
<organism evidence="9 10">
    <name type="scientific">Zunongwangia pacifica</name>
    <dbReference type="NCBI Taxonomy" id="2911062"/>
    <lineage>
        <taxon>Bacteria</taxon>
        <taxon>Pseudomonadati</taxon>
        <taxon>Bacteroidota</taxon>
        <taxon>Flavobacteriia</taxon>
        <taxon>Flavobacteriales</taxon>
        <taxon>Flavobacteriaceae</taxon>
        <taxon>Zunongwangia</taxon>
    </lineage>
</organism>
<feature type="transmembrane region" description="Helical" evidence="7">
    <location>
        <begin position="43"/>
        <end position="63"/>
    </location>
</feature>
<feature type="domain" description="Fatty acid hydroxylase" evidence="8">
    <location>
        <begin position="86"/>
        <end position="218"/>
    </location>
</feature>
<evidence type="ECO:0000313" key="10">
    <source>
        <dbReference type="Proteomes" id="UP001139521"/>
    </source>
</evidence>
<evidence type="ECO:0000256" key="2">
    <source>
        <dbReference type="ARBA" id="ARBA00022692"/>
    </source>
</evidence>
<evidence type="ECO:0000256" key="7">
    <source>
        <dbReference type="SAM" id="Phobius"/>
    </source>
</evidence>
<feature type="transmembrane region" description="Helical" evidence="7">
    <location>
        <begin position="12"/>
        <end position="31"/>
    </location>
</feature>
<dbReference type="GO" id="GO:0005506">
    <property type="term" value="F:iron ion binding"/>
    <property type="evidence" value="ECO:0007669"/>
    <property type="project" value="InterPro"/>
</dbReference>
<dbReference type="InterPro" id="IPR051689">
    <property type="entry name" value="Sterol_desaturase/TMEM195"/>
</dbReference>
<keyword evidence="5" id="KW-0443">Lipid metabolism</keyword>
<sequence length="260" mass="30714">MIDFLNYSNQPRYGLITLLILLIVGEMIWSYRNNKHVYELRDTLTNLVIFAGFQLSKLAFFGIELSIGAFFTRHELFHLEKNTWVFVSCFILVDFVYYWYHRLSHKIKFLWAFHLIHHSSLYMNLTVSYRLNWLSTVLTPFIYAPLLLLGFPIEFILLSLALNLVYQFFLHTEAIGKLGFIEYIFNTPSAHRVHHGSNERYIDKNFGGFLIIWDLLFNSYERETIKATYGTTTGFIGYNPLKLNFKGFIDLFKSKMTYKG</sequence>
<dbReference type="GO" id="GO:0050479">
    <property type="term" value="F:glyceryl-ether monooxygenase activity"/>
    <property type="evidence" value="ECO:0007669"/>
    <property type="project" value="TreeGrafter"/>
</dbReference>
<keyword evidence="10" id="KW-1185">Reference proteome</keyword>
<dbReference type="InterPro" id="IPR006694">
    <property type="entry name" value="Fatty_acid_hydroxylase"/>
</dbReference>
<gene>
    <name evidence="9" type="ORF">L1967_18990</name>
</gene>
<evidence type="ECO:0000259" key="8">
    <source>
        <dbReference type="Pfam" id="PF04116"/>
    </source>
</evidence>
<evidence type="ECO:0000256" key="5">
    <source>
        <dbReference type="ARBA" id="ARBA00023098"/>
    </source>
</evidence>
<dbReference type="GO" id="GO:0016020">
    <property type="term" value="C:membrane"/>
    <property type="evidence" value="ECO:0007669"/>
    <property type="project" value="GOC"/>
</dbReference>
<comment type="caution">
    <text evidence="9">The sequence shown here is derived from an EMBL/GenBank/DDBJ whole genome shotgun (WGS) entry which is preliminary data.</text>
</comment>
<proteinExistence type="predicted"/>
<name>A0A9X2CLT5_9FLAO</name>
<reference evidence="9" key="1">
    <citation type="submission" date="2022-01" db="EMBL/GenBank/DDBJ databases">
        <title>Genome sequencing of Zunongwangia sp. M21534 genome.</title>
        <authorList>
            <person name="Chen Y."/>
            <person name="Dong C."/>
            <person name="Shao Z."/>
        </authorList>
    </citation>
    <scope>NUCLEOTIDE SEQUENCE</scope>
    <source>
        <strain evidence="9">MCCC M21534</strain>
    </source>
</reference>
<dbReference type="Proteomes" id="UP001139521">
    <property type="component" value="Unassembled WGS sequence"/>
</dbReference>
<dbReference type="RefSeq" id="WP_249603080.1">
    <property type="nucleotide sequence ID" value="NZ_JAKHSK010000039.1"/>
</dbReference>